<feature type="transmembrane region" description="Helical" evidence="1">
    <location>
        <begin position="85"/>
        <end position="106"/>
    </location>
</feature>
<feature type="transmembrane region" description="Helical" evidence="1">
    <location>
        <begin position="126"/>
        <end position="146"/>
    </location>
</feature>
<dbReference type="InterPro" id="IPR010699">
    <property type="entry name" value="DUF1275"/>
</dbReference>
<feature type="transmembrane region" description="Helical" evidence="1">
    <location>
        <begin position="52"/>
        <end position="78"/>
    </location>
</feature>
<sequence length="213" mass="21997">MTPTRHLLFGMLLTAAAGFLDSIGFIELGGYYVSFMSGNTTQGGTALVEGHVSVVLLSLALVALFFVGALVANLLALVDLRWGQVYASAAVMLGVATTLVLTLAGLPPSQTMLVLAATAGAQNAVLAAKGSVRLGATFVTGTLYTAAQDLAFALRGRAPFGRWLQHMLIWLSLLAGAAFGALAYGTLDIFALVMPLVVYGAFTIGHVVAAPRP</sequence>
<reference evidence="3" key="1">
    <citation type="submission" date="2017-04" db="EMBL/GenBank/DDBJ databases">
        <authorList>
            <person name="Varghese N."/>
            <person name="Submissions S."/>
        </authorList>
    </citation>
    <scope>NUCLEOTIDE SEQUENCE [LARGE SCALE GENOMIC DNA]</scope>
</reference>
<dbReference type="EMBL" id="FXWK01000001">
    <property type="protein sequence ID" value="SMQ64991.1"/>
    <property type="molecule type" value="Genomic_DNA"/>
</dbReference>
<gene>
    <name evidence="2" type="ORF">SAMN06295905_1111</name>
</gene>
<dbReference type="RefSeq" id="WP_086469480.1">
    <property type="nucleotide sequence ID" value="NZ_FXWK01000001.1"/>
</dbReference>
<dbReference type="OrthoDB" id="885342at2"/>
<proteinExistence type="predicted"/>
<keyword evidence="1" id="KW-0812">Transmembrane</keyword>
<keyword evidence="1" id="KW-1133">Transmembrane helix</keyword>
<dbReference type="Proteomes" id="UP000194474">
    <property type="component" value="Unassembled WGS sequence"/>
</dbReference>
<keyword evidence="1" id="KW-0472">Membrane</keyword>
<feature type="transmembrane region" description="Helical" evidence="1">
    <location>
        <begin position="190"/>
        <end position="210"/>
    </location>
</feature>
<dbReference type="PANTHER" id="PTHR37314">
    <property type="entry name" value="SLR0142 PROTEIN"/>
    <property type="match status" value="1"/>
</dbReference>
<evidence type="ECO:0000256" key="1">
    <source>
        <dbReference type="SAM" id="Phobius"/>
    </source>
</evidence>
<dbReference type="Pfam" id="PF06912">
    <property type="entry name" value="DUF1275"/>
    <property type="match status" value="1"/>
</dbReference>
<organism evidence="2 3">
    <name type="scientific">Devosia lucknowensis</name>
    <dbReference type="NCBI Taxonomy" id="1096929"/>
    <lineage>
        <taxon>Bacteria</taxon>
        <taxon>Pseudomonadati</taxon>
        <taxon>Pseudomonadota</taxon>
        <taxon>Alphaproteobacteria</taxon>
        <taxon>Hyphomicrobiales</taxon>
        <taxon>Devosiaceae</taxon>
        <taxon>Devosia</taxon>
    </lineage>
</organism>
<accession>A0A1Y6EUS3</accession>
<dbReference type="PANTHER" id="PTHR37314:SF4">
    <property type="entry name" value="UPF0700 TRANSMEMBRANE PROTEIN YOAK"/>
    <property type="match status" value="1"/>
</dbReference>
<keyword evidence="3" id="KW-1185">Reference proteome</keyword>
<dbReference type="AlphaFoldDB" id="A0A1Y6EUS3"/>
<name>A0A1Y6EUS3_9HYPH</name>
<evidence type="ECO:0000313" key="3">
    <source>
        <dbReference type="Proteomes" id="UP000194474"/>
    </source>
</evidence>
<protein>
    <submittedName>
        <fullName evidence="2">Uncharacterized membrane protein YoaK, UPF0700 family</fullName>
    </submittedName>
</protein>
<feature type="transmembrane region" description="Helical" evidence="1">
    <location>
        <begin position="7"/>
        <end position="32"/>
    </location>
</feature>
<evidence type="ECO:0000313" key="2">
    <source>
        <dbReference type="EMBL" id="SMQ64991.1"/>
    </source>
</evidence>
<feature type="transmembrane region" description="Helical" evidence="1">
    <location>
        <begin position="167"/>
        <end position="184"/>
    </location>
</feature>